<accession>A0A9D2DQP8</accession>
<comment type="caution">
    <text evidence="1">The sequence shown here is derived from an EMBL/GenBank/DDBJ whole genome shotgun (WGS) entry which is preliminary data.</text>
</comment>
<sequence>MAERKTLQDLTIKDNFMFGAVMMDEEICRELLELVLGFRIAKVTVSKEKCFVYHPEYKGVRLDILAADEENTHYNVEMQVSRKRKPGKRSRYYHSQIDMELLRSGQDYEELPDSYVIFICDFDPFYRKKYRYTFDMKCREDGNVALEDGSHTVFLSTCGENENEVPEELVKFLKYVKAGLKESSEDFQDSFVKRVQTAVRNVKASREMEEQYMLLEELIKEEREQALAEGHELGLSEGRELGLTEGISRGQVSSILELLSDLGEVPEEIKEAVSGENDPEILKLYLRQAAAAKSMDDFRQFLDRRKSK</sequence>
<dbReference type="Proteomes" id="UP000824041">
    <property type="component" value="Unassembled WGS sequence"/>
</dbReference>
<dbReference type="Pfam" id="PF12784">
    <property type="entry name" value="PDDEXK_2"/>
    <property type="match status" value="1"/>
</dbReference>
<dbReference type="InterPro" id="IPR010106">
    <property type="entry name" value="RpnA"/>
</dbReference>
<dbReference type="PANTHER" id="PTHR41317:SF1">
    <property type="entry name" value="PD-(D_E)XK NUCLEASE FAMILY TRANSPOSASE"/>
    <property type="match status" value="1"/>
</dbReference>
<dbReference type="AlphaFoldDB" id="A0A9D2DQP8"/>
<organism evidence="1 2">
    <name type="scientific">Candidatus Blautia faecigallinarum</name>
    <dbReference type="NCBI Taxonomy" id="2838488"/>
    <lineage>
        <taxon>Bacteria</taxon>
        <taxon>Bacillati</taxon>
        <taxon>Bacillota</taxon>
        <taxon>Clostridia</taxon>
        <taxon>Lachnospirales</taxon>
        <taxon>Lachnospiraceae</taxon>
        <taxon>Blautia</taxon>
    </lineage>
</organism>
<reference evidence="1" key="2">
    <citation type="submission" date="2021-04" db="EMBL/GenBank/DDBJ databases">
        <authorList>
            <person name="Gilroy R."/>
        </authorList>
    </citation>
    <scope>NUCLEOTIDE SEQUENCE</scope>
    <source>
        <strain evidence="1">14324</strain>
    </source>
</reference>
<dbReference type="EMBL" id="DXBU01000007">
    <property type="protein sequence ID" value="HIZ21279.1"/>
    <property type="molecule type" value="Genomic_DNA"/>
</dbReference>
<evidence type="ECO:0000313" key="1">
    <source>
        <dbReference type="EMBL" id="HIZ21279.1"/>
    </source>
</evidence>
<proteinExistence type="predicted"/>
<evidence type="ECO:0000313" key="2">
    <source>
        <dbReference type="Proteomes" id="UP000824041"/>
    </source>
</evidence>
<name>A0A9D2DQP8_9FIRM</name>
<dbReference type="NCBIfam" id="TIGR01784">
    <property type="entry name" value="T_den_put_tspse"/>
    <property type="match status" value="1"/>
</dbReference>
<dbReference type="PANTHER" id="PTHR41317">
    <property type="entry name" value="PD-(D_E)XK NUCLEASE FAMILY TRANSPOSASE"/>
    <property type="match status" value="1"/>
</dbReference>
<reference evidence="1" key="1">
    <citation type="journal article" date="2021" name="PeerJ">
        <title>Extensive microbial diversity within the chicken gut microbiome revealed by metagenomics and culture.</title>
        <authorList>
            <person name="Gilroy R."/>
            <person name="Ravi A."/>
            <person name="Getino M."/>
            <person name="Pursley I."/>
            <person name="Horton D.L."/>
            <person name="Alikhan N.F."/>
            <person name="Baker D."/>
            <person name="Gharbi K."/>
            <person name="Hall N."/>
            <person name="Watson M."/>
            <person name="Adriaenssens E.M."/>
            <person name="Foster-Nyarko E."/>
            <person name="Jarju S."/>
            <person name="Secka A."/>
            <person name="Antonio M."/>
            <person name="Oren A."/>
            <person name="Chaudhuri R.R."/>
            <person name="La Ragione R."/>
            <person name="Hildebrand F."/>
            <person name="Pallen M.J."/>
        </authorList>
    </citation>
    <scope>NUCLEOTIDE SEQUENCE</scope>
    <source>
        <strain evidence="1">14324</strain>
    </source>
</reference>
<gene>
    <name evidence="1" type="ORF">IAA21_00575</name>
</gene>
<protein>
    <submittedName>
        <fullName evidence="1">Rpn family recombination-promoting nuclease/putative transposase</fullName>
    </submittedName>
</protein>